<accession>A0ABY0DGA5</accession>
<protein>
    <submittedName>
        <fullName evidence="2">Uncharacterized protein</fullName>
    </submittedName>
</protein>
<dbReference type="Proteomes" id="UP000289946">
    <property type="component" value="Unassembled WGS sequence"/>
</dbReference>
<reference evidence="2 3" key="1">
    <citation type="submission" date="2018-10" db="EMBL/GenBank/DDBJ databases">
        <title>Bradyrhizobium sp. nov., isolated from effective nodules of peanut in China.</title>
        <authorList>
            <person name="Li Y."/>
        </authorList>
    </citation>
    <scope>NUCLEOTIDE SEQUENCE [LARGE SCALE GENOMIC DNA]</scope>
    <source>
        <strain evidence="2 3">CCBAU 51781</strain>
    </source>
</reference>
<dbReference type="EMBL" id="RDRA01000014">
    <property type="protein sequence ID" value="RXG91587.1"/>
    <property type="molecule type" value="Genomic_DNA"/>
</dbReference>
<feature type="region of interest" description="Disordered" evidence="1">
    <location>
        <begin position="1"/>
        <end position="34"/>
    </location>
</feature>
<gene>
    <name evidence="2" type="ORF">EAS62_24215</name>
</gene>
<feature type="compositionally biased region" description="Basic and acidic residues" evidence="1">
    <location>
        <begin position="97"/>
        <end position="109"/>
    </location>
</feature>
<dbReference type="RefSeq" id="WP_128941058.1">
    <property type="nucleotide sequence ID" value="NZ_RDRA01000014.1"/>
</dbReference>
<feature type="region of interest" description="Disordered" evidence="1">
    <location>
        <begin position="49"/>
        <end position="109"/>
    </location>
</feature>
<comment type="caution">
    <text evidence="2">The sequence shown here is derived from an EMBL/GenBank/DDBJ whole genome shotgun (WGS) entry which is preliminary data.</text>
</comment>
<evidence type="ECO:0000313" key="2">
    <source>
        <dbReference type="EMBL" id="RXG91587.1"/>
    </source>
</evidence>
<organism evidence="2 3">
    <name type="scientific">Bradyrhizobium zhanjiangense</name>
    <dbReference type="NCBI Taxonomy" id="1325107"/>
    <lineage>
        <taxon>Bacteria</taxon>
        <taxon>Pseudomonadati</taxon>
        <taxon>Pseudomonadota</taxon>
        <taxon>Alphaproteobacteria</taxon>
        <taxon>Hyphomicrobiales</taxon>
        <taxon>Nitrobacteraceae</taxon>
        <taxon>Bradyrhizobium</taxon>
    </lineage>
</organism>
<evidence type="ECO:0000313" key="3">
    <source>
        <dbReference type="Proteomes" id="UP000289946"/>
    </source>
</evidence>
<feature type="compositionally biased region" description="Basic and acidic residues" evidence="1">
    <location>
        <begin position="63"/>
        <end position="73"/>
    </location>
</feature>
<keyword evidence="3" id="KW-1185">Reference proteome</keyword>
<feature type="compositionally biased region" description="Basic and acidic residues" evidence="1">
    <location>
        <begin position="17"/>
        <end position="26"/>
    </location>
</feature>
<sequence>MTDERKGLSKASMRGLRSKERMERMRAAAPPGIRVVPASDAIRKLMKHPARGGFPAEGGVEWPNDRFTKRRIADGSVTVEQPQPEPQPEPPPRGHRQREQHSQEPKDAA</sequence>
<name>A0ABY0DGA5_9BRAD</name>
<proteinExistence type="predicted"/>
<evidence type="ECO:0000256" key="1">
    <source>
        <dbReference type="SAM" id="MobiDB-lite"/>
    </source>
</evidence>